<dbReference type="AlphaFoldDB" id="A0A165EL10"/>
<dbReference type="InParanoid" id="A0A165EL10"/>
<sequence length="110" mass="12038">MTVLEKSNCQDAAVFFMRQKPYHFSPYTMSCKGDSSGGYIITSAGTIVSDGSSGYHYFNTNGSYYYRNPNGSSYYLSRSGYLRYTSPGGLTYSNSTPSVGSPMQSCCGRL</sequence>
<evidence type="ECO:0000313" key="1">
    <source>
        <dbReference type="EMBL" id="KZT07278.1"/>
    </source>
</evidence>
<proteinExistence type="predicted"/>
<dbReference type="RefSeq" id="XP_040765018.1">
    <property type="nucleotide sequence ID" value="XM_040907011.1"/>
</dbReference>
<dbReference type="GeneID" id="63824040"/>
<evidence type="ECO:0000313" key="2">
    <source>
        <dbReference type="Proteomes" id="UP000076871"/>
    </source>
</evidence>
<gene>
    <name evidence="1" type="ORF">LAESUDRAFT_713746</name>
</gene>
<dbReference type="OrthoDB" id="5415522at2759"/>
<name>A0A165EL10_9APHY</name>
<organism evidence="1 2">
    <name type="scientific">Laetiporus sulphureus 93-53</name>
    <dbReference type="NCBI Taxonomy" id="1314785"/>
    <lineage>
        <taxon>Eukaryota</taxon>
        <taxon>Fungi</taxon>
        <taxon>Dikarya</taxon>
        <taxon>Basidiomycota</taxon>
        <taxon>Agaricomycotina</taxon>
        <taxon>Agaricomycetes</taxon>
        <taxon>Polyporales</taxon>
        <taxon>Laetiporus</taxon>
    </lineage>
</organism>
<keyword evidence="2" id="KW-1185">Reference proteome</keyword>
<dbReference type="Proteomes" id="UP000076871">
    <property type="component" value="Unassembled WGS sequence"/>
</dbReference>
<reference evidence="1 2" key="1">
    <citation type="journal article" date="2016" name="Mol. Biol. Evol.">
        <title>Comparative Genomics of Early-Diverging Mushroom-Forming Fungi Provides Insights into the Origins of Lignocellulose Decay Capabilities.</title>
        <authorList>
            <person name="Nagy L.G."/>
            <person name="Riley R."/>
            <person name="Tritt A."/>
            <person name="Adam C."/>
            <person name="Daum C."/>
            <person name="Floudas D."/>
            <person name="Sun H."/>
            <person name="Yadav J.S."/>
            <person name="Pangilinan J."/>
            <person name="Larsson K.H."/>
            <person name="Matsuura K."/>
            <person name="Barry K."/>
            <person name="Labutti K."/>
            <person name="Kuo R."/>
            <person name="Ohm R.A."/>
            <person name="Bhattacharya S.S."/>
            <person name="Shirouzu T."/>
            <person name="Yoshinaga Y."/>
            <person name="Martin F.M."/>
            <person name="Grigoriev I.V."/>
            <person name="Hibbett D.S."/>
        </authorList>
    </citation>
    <scope>NUCLEOTIDE SEQUENCE [LARGE SCALE GENOMIC DNA]</scope>
    <source>
        <strain evidence="1 2">93-53</strain>
    </source>
</reference>
<accession>A0A165EL10</accession>
<protein>
    <submittedName>
        <fullName evidence="1">Uncharacterized protein</fullName>
    </submittedName>
</protein>
<dbReference type="EMBL" id="KV427620">
    <property type="protein sequence ID" value="KZT07278.1"/>
    <property type="molecule type" value="Genomic_DNA"/>
</dbReference>